<reference evidence="2 3" key="1">
    <citation type="submission" date="2017-12" db="EMBL/GenBank/DDBJ databases">
        <title>Complete genome sequence of Spiroplasma monobiae MQ-1 (ATCC 33825).</title>
        <authorList>
            <person name="Tsai Y.-M."/>
            <person name="Lo W.-S."/>
            <person name="Wu P.-S."/>
            <person name="Cho S.-T."/>
            <person name="Kuo C.-H."/>
        </authorList>
    </citation>
    <scope>NUCLEOTIDE SEQUENCE [LARGE SCALE GENOMIC DNA]</scope>
    <source>
        <strain evidence="2 3">MQ-1</strain>
    </source>
</reference>
<organism evidence="2 3">
    <name type="scientific">Spiroplasma monobiae MQ-1</name>
    <dbReference type="NCBI Taxonomy" id="1336748"/>
    <lineage>
        <taxon>Bacteria</taxon>
        <taxon>Bacillati</taxon>
        <taxon>Mycoplasmatota</taxon>
        <taxon>Mollicutes</taxon>
        <taxon>Entomoplasmatales</taxon>
        <taxon>Spiroplasmataceae</taxon>
        <taxon>Spiroplasma</taxon>
    </lineage>
</organism>
<evidence type="ECO:0000256" key="1">
    <source>
        <dbReference type="SAM" id="Phobius"/>
    </source>
</evidence>
<keyword evidence="1" id="KW-1133">Transmembrane helix</keyword>
<proteinExistence type="predicted"/>
<evidence type="ECO:0000313" key="2">
    <source>
        <dbReference type="EMBL" id="AUM62634.1"/>
    </source>
</evidence>
<feature type="transmembrane region" description="Helical" evidence="1">
    <location>
        <begin position="52"/>
        <end position="71"/>
    </location>
</feature>
<feature type="transmembrane region" description="Helical" evidence="1">
    <location>
        <begin position="121"/>
        <end position="140"/>
    </location>
</feature>
<dbReference type="EMBL" id="CP025543">
    <property type="protein sequence ID" value="AUM62634.1"/>
    <property type="molecule type" value="Genomic_DNA"/>
</dbReference>
<protein>
    <recommendedName>
        <fullName evidence="4">Transmembrane protein</fullName>
    </recommendedName>
</protein>
<dbReference type="KEGG" id="smoo:SMONO_v1c03850"/>
<keyword evidence="1" id="KW-0472">Membrane</keyword>
<dbReference type="OrthoDB" id="389802at2"/>
<accession>A0A2K9LY25</accession>
<name>A0A2K9LY25_SPISQ</name>
<evidence type="ECO:0000313" key="3">
    <source>
        <dbReference type="Proteomes" id="UP000234790"/>
    </source>
</evidence>
<feature type="transmembrane region" description="Helical" evidence="1">
    <location>
        <begin position="91"/>
        <end position="115"/>
    </location>
</feature>
<keyword evidence="1" id="KW-0812">Transmembrane</keyword>
<dbReference type="RefSeq" id="WP_101780693.1">
    <property type="nucleotide sequence ID" value="NZ_CP025543.1"/>
</dbReference>
<gene>
    <name evidence="2" type="ORF">SMONO_v1c03850</name>
</gene>
<evidence type="ECO:0008006" key="4">
    <source>
        <dbReference type="Google" id="ProtNLM"/>
    </source>
</evidence>
<dbReference type="AlphaFoldDB" id="A0A2K9LY25"/>
<sequence length="189" mass="22446">MKDKINPRSFTMTKFLLTLGLILNYTISLVSFIDVFKGNETNLLLSTKSFLIIQIMLLIFSLICFFVFFLVRRDINKKIEYKYNNKEKKLIYIICLLITLIFLITFINILMFTFLFEKIEIMIIILLVTQMIFGITISILESFSRLSEQVIVNQIWFKDESKNEVKKSKTKVLDKKEDFNPFMQEEDND</sequence>
<keyword evidence="3" id="KW-1185">Reference proteome</keyword>
<dbReference type="Proteomes" id="UP000234790">
    <property type="component" value="Chromosome"/>
</dbReference>